<feature type="compositionally biased region" description="Acidic residues" evidence="11">
    <location>
        <begin position="1"/>
        <end position="12"/>
    </location>
</feature>
<dbReference type="SUPFAM" id="SSF56219">
    <property type="entry name" value="DNase I-like"/>
    <property type="match status" value="1"/>
</dbReference>
<dbReference type="Pfam" id="PF03372">
    <property type="entry name" value="Exo_endo_phos"/>
    <property type="match status" value="1"/>
</dbReference>
<gene>
    <name evidence="13" type="ORF">Agub_g12975</name>
</gene>
<feature type="region of interest" description="Disordered" evidence="11">
    <location>
        <begin position="418"/>
        <end position="437"/>
    </location>
</feature>
<feature type="compositionally biased region" description="Polar residues" evidence="11">
    <location>
        <begin position="548"/>
        <end position="560"/>
    </location>
</feature>
<dbReference type="PANTHER" id="PTHR15822">
    <property type="entry name" value="TRAF AND TNF RECEPTOR-ASSOCIATED PROTEIN"/>
    <property type="match status" value="1"/>
</dbReference>
<protein>
    <recommendedName>
        <fullName evidence="12">Endonuclease/exonuclease/phosphatase domain-containing protein</fullName>
    </recommendedName>
</protein>
<feature type="domain" description="Endonuclease/exonuclease/phosphatase" evidence="12">
    <location>
        <begin position="201"/>
        <end position="415"/>
    </location>
</feature>
<keyword evidence="8" id="KW-0460">Magnesium</keyword>
<dbReference type="InterPro" id="IPR005135">
    <property type="entry name" value="Endo/exonuclease/phosphatase"/>
</dbReference>
<keyword evidence="9" id="KW-0234">DNA repair</keyword>
<feature type="region of interest" description="Disordered" evidence="11">
    <location>
        <begin position="58"/>
        <end position="114"/>
    </location>
</feature>
<keyword evidence="5" id="KW-0479">Metal-binding</keyword>
<feature type="compositionally biased region" description="Acidic residues" evidence="11">
    <location>
        <begin position="592"/>
        <end position="604"/>
    </location>
</feature>
<dbReference type="InterPro" id="IPR051547">
    <property type="entry name" value="TDP2-like"/>
</dbReference>
<comment type="subcellular location">
    <subcellularLocation>
        <location evidence="3">Nucleus</location>
        <location evidence="3">PML body</location>
    </subcellularLocation>
</comment>
<keyword evidence="7" id="KW-0378">Hydrolase</keyword>
<proteinExistence type="predicted"/>
<keyword evidence="6" id="KW-0227">DNA damage</keyword>
<evidence type="ECO:0000256" key="9">
    <source>
        <dbReference type="ARBA" id="ARBA00023204"/>
    </source>
</evidence>
<dbReference type="CDD" id="cd09080">
    <property type="entry name" value="TDP2"/>
    <property type="match status" value="1"/>
</dbReference>
<evidence type="ECO:0000256" key="1">
    <source>
        <dbReference type="ARBA" id="ARBA00001936"/>
    </source>
</evidence>
<evidence type="ECO:0000256" key="4">
    <source>
        <dbReference type="ARBA" id="ARBA00022722"/>
    </source>
</evidence>
<dbReference type="EMBL" id="BMAR01000040">
    <property type="protein sequence ID" value="GFR50718.1"/>
    <property type="molecule type" value="Genomic_DNA"/>
</dbReference>
<organism evidence="13 14">
    <name type="scientific">Astrephomene gubernaculifera</name>
    <dbReference type="NCBI Taxonomy" id="47775"/>
    <lineage>
        <taxon>Eukaryota</taxon>
        <taxon>Viridiplantae</taxon>
        <taxon>Chlorophyta</taxon>
        <taxon>core chlorophytes</taxon>
        <taxon>Chlorophyceae</taxon>
        <taxon>CS clade</taxon>
        <taxon>Chlamydomonadales</taxon>
        <taxon>Astrephomenaceae</taxon>
        <taxon>Astrephomene</taxon>
    </lineage>
</organism>
<evidence type="ECO:0000313" key="14">
    <source>
        <dbReference type="Proteomes" id="UP001054857"/>
    </source>
</evidence>
<reference evidence="13 14" key="1">
    <citation type="journal article" date="2021" name="Sci. Rep.">
        <title>Genome sequencing of the multicellular alga Astrephomene provides insights into convergent evolution of germ-soma differentiation.</title>
        <authorList>
            <person name="Yamashita S."/>
            <person name="Yamamoto K."/>
            <person name="Matsuzaki R."/>
            <person name="Suzuki S."/>
            <person name="Yamaguchi H."/>
            <person name="Hirooka S."/>
            <person name="Minakuchi Y."/>
            <person name="Miyagishima S."/>
            <person name="Kawachi M."/>
            <person name="Toyoda A."/>
            <person name="Nozaki H."/>
        </authorList>
    </citation>
    <scope>NUCLEOTIDE SEQUENCE [LARGE SCALE GENOMIC DNA]</scope>
    <source>
        <strain evidence="13 14">NIES-4017</strain>
    </source>
</reference>
<evidence type="ECO:0000256" key="7">
    <source>
        <dbReference type="ARBA" id="ARBA00022801"/>
    </source>
</evidence>
<evidence type="ECO:0000256" key="6">
    <source>
        <dbReference type="ARBA" id="ARBA00022763"/>
    </source>
</evidence>
<dbReference type="Gene3D" id="3.60.10.10">
    <property type="entry name" value="Endonuclease/exonuclease/phosphatase"/>
    <property type="match status" value="1"/>
</dbReference>
<dbReference type="GO" id="GO:0003697">
    <property type="term" value="F:single-stranded DNA binding"/>
    <property type="evidence" value="ECO:0007669"/>
    <property type="project" value="TreeGrafter"/>
</dbReference>
<name>A0AAD3HRR4_9CHLO</name>
<accession>A0AAD3HRR4</accession>
<sequence length="604" mass="62747">MTEPIDLTDDGSDATVIASKSGDEGTKRKLAALCEGLSDTLRVADAPARKRLRTAVDGVEFPVPAPKNDLPQGRGTAVGASESSKPAAPQTLAPAAAAAQAAAPQAAPSAAPPVDNNFLAQLHAERLSRMTEASKAALRSPCKAEAPKSDQPSHPSHPRQPFPTADASTAASRVGAASTSEQRAAGAPSAASSPARTLSVLTYNLWFNEEVELVARMRAVGDIIEREGFPDLLLFQEVTQNIALLFRQSAWFRRYHCSPVPDQPYFTLLLARRDTATLPAMQPWMNKDFSNSLMGRGILYTRVAVGGRPLVVGTTHLESPVGQGQQQMVPQRQEQMGIAIRELEAAAGPAGDVLLAGDMNWTDHRDGAVPLPPGWCDAWQVLMPNQPGLTWNPACNPMLTSRFKGSRLDRVLCRLSGGAGGGSASSSTSAGGRGGGGSGWRLGEIKLVGTQALPGVTYEAKGKRLPVLPSDHFGLLVKLLPADATPAAAASGHVLGAAAQAPSSAATAVAMERGRGGSAAGTARGPSGGAAPAAANGSSNAARESAAVRNSQQRPQTQQNPPLRRLPAAQQQQQGPAPSGSRAARKVTEVDLSTEDADDDVIVL</sequence>
<evidence type="ECO:0000259" key="12">
    <source>
        <dbReference type="Pfam" id="PF03372"/>
    </source>
</evidence>
<feature type="region of interest" description="Disordered" evidence="11">
    <location>
        <begin position="130"/>
        <end position="191"/>
    </location>
</feature>
<dbReference type="PANTHER" id="PTHR15822:SF4">
    <property type="entry name" value="TYROSYL-DNA PHOSPHODIESTERASE 2"/>
    <property type="match status" value="1"/>
</dbReference>
<dbReference type="GO" id="GO:0004518">
    <property type="term" value="F:nuclease activity"/>
    <property type="evidence" value="ECO:0007669"/>
    <property type="project" value="UniProtKB-KW"/>
</dbReference>
<comment type="caution">
    <text evidence="13">The sequence shown here is derived from an EMBL/GenBank/DDBJ whole genome shotgun (WGS) entry which is preliminary data.</text>
</comment>
<keyword evidence="10" id="KW-0539">Nucleus</keyword>
<keyword evidence="4" id="KW-0540">Nuclease</keyword>
<evidence type="ECO:0000256" key="2">
    <source>
        <dbReference type="ARBA" id="ARBA00001946"/>
    </source>
</evidence>
<keyword evidence="14" id="KW-1185">Reference proteome</keyword>
<dbReference type="GO" id="GO:0005737">
    <property type="term" value="C:cytoplasm"/>
    <property type="evidence" value="ECO:0007669"/>
    <property type="project" value="TreeGrafter"/>
</dbReference>
<feature type="region of interest" description="Disordered" evidence="11">
    <location>
        <begin position="509"/>
        <end position="604"/>
    </location>
</feature>
<comment type="cofactor">
    <cofactor evidence="1">
        <name>Mn(2+)</name>
        <dbReference type="ChEBI" id="CHEBI:29035"/>
    </cofactor>
</comment>
<dbReference type="AlphaFoldDB" id="A0AAD3HRR4"/>
<evidence type="ECO:0000256" key="11">
    <source>
        <dbReference type="SAM" id="MobiDB-lite"/>
    </source>
</evidence>
<feature type="compositionally biased region" description="Low complexity" evidence="11">
    <location>
        <begin position="520"/>
        <end position="547"/>
    </location>
</feature>
<feature type="compositionally biased region" description="Low complexity" evidence="11">
    <location>
        <begin position="561"/>
        <end position="582"/>
    </location>
</feature>
<dbReference type="InterPro" id="IPR036691">
    <property type="entry name" value="Endo/exonu/phosph_ase_sf"/>
</dbReference>
<dbReference type="GO" id="GO:0070260">
    <property type="term" value="F:5'-tyrosyl-DNA phosphodiesterase activity"/>
    <property type="evidence" value="ECO:0007669"/>
    <property type="project" value="TreeGrafter"/>
</dbReference>
<comment type="cofactor">
    <cofactor evidence="2">
        <name>Mg(2+)</name>
        <dbReference type="ChEBI" id="CHEBI:18420"/>
    </cofactor>
</comment>
<evidence type="ECO:0000256" key="8">
    <source>
        <dbReference type="ARBA" id="ARBA00022842"/>
    </source>
</evidence>
<evidence type="ECO:0000256" key="10">
    <source>
        <dbReference type="ARBA" id="ARBA00023242"/>
    </source>
</evidence>
<feature type="compositionally biased region" description="Low complexity" evidence="11">
    <location>
        <begin position="86"/>
        <end position="113"/>
    </location>
</feature>
<dbReference type="Proteomes" id="UP001054857">
    <property type="component" value="Unassembled WGS sequence"/>
</dbReference>
<dbReference type="GO" id="GO:0006302">
    <property type="term" value="P:double-strand break repair"/>
    <property type="evidence" value="ECO:0007669"/>
    <property type="project" value="TreeGrafter"/>
</dbReference>
<evidence type="ECO:0000256" key="3">
    <source>
        <dbReference type="ARBA" id="ARBA00004322"/>
    </source>
</evidence>
<feature type="compositionally biased region" description="Polar residues" evidence="11">
    <location>
        <begin position="166"/>
        <end position="182"/>
    </location>
</feature>
<evidence type="ECO:0000256" key="5">
    <source>
        <dbReference type="ARBA" id="ARBA00022723"/>
    </source>
</evidence>
<feature type="region of interest" description="Disordered" evidence="11">
    <location>
        <begin position="1"/>
        <end position="25"/>
    </location>
</feature>
<dbReference type="GO" id="GO:0046872">
    <property type="term" value="F:metal ion binding"/>
    <property type="evidence" value="ECO:0007669"/>
    <property type="project" value="UniProtKB-KW"/>
</dbReference>
<evidence type="ECO:0000313" key="13">
    <source>
        <dbReference type="EMBL" id="GFR50718.1"/>
    </source>
</evidence>